<dbReference type="Proteomes" id="UP001209229">
    <property type="component" value="Unassembled WGS sequence"/>
</dbReference>
<evidence type="ECO:0000259" key="13">
    <source>
        <dbReference type="Pfam" id="PF00520"/>
    </source>
</evidence>
<keyword evidence="3" id="KW-0633">Potassium transport</keyword>
<feature type="transmembrane region" description="Helical" evidence="12">
    <location>
        <begin position="186"/>
        <end position="204"/>
    </location>
</feature>
<dbReference type="PANTHER" id="PTHR11537">
    <property type="entry name" value="VOLTAGE-GATED POTASSIUM CHANNEL"/>
    <property type="match status" value="1"/>
</dbReference>
<dbReference type="PRINTS" id="PR00169">
    <property type="entry name" value="KCHANNEL"/>
</dbReference>
<dbReference type="InterPro" id="IPR027359">
    <property type="entry name" value="Volt_channel_dom_sf"/>
</dbReference>
<dbReference type="RefSeq" id="WP_301189426.1">
    <property type="nucleotide sequence ID" value="NZ_JAPDPJ010000007.1"/>
</dbReference>
<keyword evidence="8 12" id="KW-1133">Transmembrane helix</keyword>
<keyword evidence="10 12" id="KW-0472">Membrane</keyword>
<keyword evidence="5" id="KW-0631">Potassium channel</keyword>
<evidence type="ECO:0000256" key="2">
    <source>
        <dbReference type="ARBA" id="ARBA00022448"/>
    </source>
</evidence>
<comment type="subcellular location">
    <subcellularLocation>
        <location evidence="1">Membrane</location>
        <topology evidence="1">Multi-pass membrane protein</topology>
    </subcellularLocation>
</comment>
<evidence type="ECO:0000256" key="4">
    <source>
        <dbReference type="ARBA" id="ARBA00022692"/>
    </source>
</evidence>
<feature type="transmembrane region" description="Helical" evidence="12">
    <location>
        <begin position="216"/>
        <end position="240"/>
    </location>
</feature>
<dbReference type="InterPro" id="IPR028325">
    <property type="entry name" value="VG_K_chnl"/>
</dbReference>
<evidence type="ECO:0000313" key="15">
    <source>
        <dbReference type="Proteomes" id="UP001209229"/>
    </source>
</evidence>
<dbReference type="EMBL" id="JAPDPJ010000007">
    <property type="protein sequence ID" value="MCW3785854.1"/>
    <property type="molecule type" value="Genomic_DNA"/>
</dbReference>
<feature type="domain" description="Ion transport" evidence="13">
    <location>
        <begin position="21"/>
        <end position="243"/>
    </location>
</feature>
<dbReference type="GO" id="GO:0008076">
    <property type="term" value="C:voltage-gated potassium channel complex"/>
    <property type="evidence" value="ECO:0007669"/>
    <property type="project" value="InterPro"/>
</dbReference>
<evidence type="ECO:0000256" key="12">
    <source>
        <dbReference type="SAM" id="Phobius"/>
    </source>
</evidence>
<keyword evidence="9" id="KW-0406">Ion transport</keyword>
<dbReference type="AlphaFoldDB" id="A0AAE3M2F4"/>
<keyword evidence="2" id="KW-0813">Transport</keyword>
<evidence type="ECO:0000256" key="1">
    <source>
        <dbReference type="ARBA" id="ARBA00004141"/>
    </source>
</evidence>
<keyword evidence="4 12" id="KW-0812">Transmembrane</keyword>
<dbReference type="GO" id="GO:0001508">
    <property type="term" value="P:action potential"/>
    <property type="evidence" value="ECO:0007669"/>
    <property type="project" value="TreeGrafter"/>
</dbReference>
<feature type="transmembrane region" description="Helical" evidence="12">
    <location>
        <begin position="155"/>
        <end position="174"/>
    </location>
</feature>
<dbReference type="SUPFAM" id="SSF81324">
    <property type="entry name" value="Voltage-gated potassium channels"/>
    <property type="match status" value="1"/>
</dbReference>
<organism evidence="14 15">
    <name type="scientific">Plebeiibacterium sediminum</name>
    <dbReference type="NCBI Taxonomy" id="2992112"/>
    <lineage>
        <taxon>Bacteria</taxon>
        <taxon>Pseudomonadati</taxon>
        <taxon>Bacteroidota</taxon>
        <taxon>Bacteroidia</taxon>
        <taxon>Marinilabiliales</taxon>
        <taxon>Marinilabiliaceae</taxon>
        <taxon>Plebeiibacterium</taxon>
    </lineage>
</organism>
<evidence type="ECO:0000256" key="8">
    <source>
        <dbReference type="ARBA" id="ARBA00022989"/>
    </source>
</evidence>
<evidence type="ECO:0000256" key="10">
    <source>
        <dbReference type="ARBA" id="ARBA00023136"/>
    </source>
</evidence>
<feature type="transmembrane region" description="Helical" evidence="12">
    <location>
        <begin position="91"/>
        <end position="113"/>
    </location>
</feature>
<reference evidence="14" key="1">
    <citation type="submission" date="2022-10" db="EMBL/GenBank/DDBJ databases">
        <authorList>
            <person name="Yu W.X."/>
        </authorList>
    </citation>
    <scope>NUCLEOTIDE SEQUENCE</scope>
    <source>
        <strain evidence="14">AAT</strain>
    </source>
</reference>
<protein>
    <submittedName>
        <fullName evidence="14">Ion transporter</fullName>
    </submittedName>
</protein>
<feature type="transmembrane region" description="Helical" evidence="12">
    <location>
        <begin position="21"/>
        <end position="39"/>
    </location>
</feature>
<dbReference type="Gene3D" id="1.10.287.70">
    <property type="match status" value="1"/>
</dbReference>
<evidence type="ECO:0000313" key="14">
    <source>
        <dbReference type="EMBL" id="MCW3785854.1"/>
    </source>
</evidence>
<sequence length="260" mass="29565">MKKRIFKLVEKGSHGSVLNVTFDYAIMILIVLNTIAMMLETFPNIKSSLSSFLEIFEITSVAIFTFEYVLRLYISDITHPSTSRIKSIFKFTFSLYGIIDLLAILPFFLPFIIKIDLRFLRMLRLMRFLRLLKIHRYNNSLSLIWNVVKSKKAELMITGFVSILVIFISSFLMYEIEGKAQPEKFPNILESLWWAIATLTTVGYGDVYPITGIGKFISGIIAILGIGLIALPTGIISAGFMDKIEKKSKQVKCPHCGKNI</sequence>
<dbReference type="Pfam" id="PF00520">
    <property type="entry name" value="Ion_trans"/>
    <property type="match status" value="1"/>
</dbReference>
<proteinExistence type="predicted"/>
<comment type="caution">
    <text evidence="14">The sequence shown here is derived from an EMBL/GenBank/DDBJ whole genome shotgun (WGS) entry which is preliminary data.</text>
</comment>
<accession>A0AAE3M2F4</accession>
<evidence type="ECO:0000256" key="9">
    <source>
        <dbReference type="ARBA" id="ARBA00023065"/>
    </source>
</evidence>
<feature type="transmembrane region" description="Helical" evidence="12">
    <location>
        <begin position="51"/>
        <end position="70"/>
    </location>
</feature>
<dbReference type="InterPro" id="IPR005821">
    <property type="entry name" value="Ion_trans_dom"/>
</dbReference>
<keyword evidence="15" id="KW-1185">Reference proteome</keyword>
<evidence type="ECO:0000256" key="7">
    <source>
        <dbReference type="ARBA" id="ARBA00022958"/>
    </source>
</evidence>
<evidence type="ECO:0000256" key="6">
    <source>
        <dbReference type="ARBA" id="ARBA00022882"/>
    </source>
</evidence>
<gene>
    <name evidence="14" type="ORF">OM075_05215</name>
</gene>
<keyword evidence="7" id="KW-0630">Potassium</keyword>
<keyword evidence="11" id="KW-0407">Ion channel</keyword>
<dbReference type="PANTHER" id="PTHR11537:SF254">
    <property type="entry name" value="POTASSIUM VOLTAGE-GATED CHANNEL PROTEIN SHAB"/>
    <property type="match status" value="1"/>
</dbReference>
<keyword evidence="6" id="KW-0851">Voltage-gated channel</keyword>
<name>A0AAE3M2F4_9BACT</name>
<dbReference type="Gene3D" id="1.20.120.350">
    <property type="entry name" value="Voltage-gated potassium channels. Chain C"/>
    <property type="match status" value="1"/>
</dbReference>
<evidence type="ECO:0000256" key="11">
    <source>
        <dbReference type="ARBA" id="ARBA00023303"/>
    </source>
</evidence>
<evidence type="ECO:0000256" key="3">
    <source>
        <dbReference type="ARBA" id="ARBA00022538"/>
    </source>
</evidence>
<evidence type="ECO:0000256" key="5">
    <source>
        <dbReference type="ARBA" id="ARBA00022826"/>
    </source>
</evidence>
<dbReference type="GO" id="GO:0005249">
    <property type="term" value="F:voltage-gated potassium channel activity"/>
    <property type="evidence" value="ECO:0007669"/>
    <property type="project" value="InterPro"/>
</dbReference>